<dbReference type="PaxDb" id="8030-ENSSSAP00000048793"/>
<evidence type="ECO:0000313" key="9">
    <source>
        <dbReference type="RefSeq" id="XP_014006387.2"/>
    </source>
</evidence>
<evidence type="ECO:0000259" key="7">
    <source>
        <dbReference type="PROSITE" id="PS50262"/>
    </source>
</evidence>
<dbReference type="InterPro" id="IPR017452">
    <property type="entry name" value="GPCR_Rhodpsn_7TM"/>
</dbReference>
<dbReference type="STRING" id="8030.ENSSSAP00000048793"/>
<dbReference type="SUPFAM" id="SSF81321">
    <property type="entry name" value="Family A G protein-coupled receptor-like"/>
    <property type="match status" value="1"/>
</dbReference>
<keyword evidence="8" id="KW-1185">Reference proteome</keyword>
<name>A0A1S3MT88_SALSA</name>
<dbReference type="InterPro" id="IPR022343">
    <property type="entry name" value="GCR1-cAMP_receptor"/>
</dbReference>
<reference evidence="9" key="1">
    <citation type="submission" date="2025-08" db="UniProtKB">
        <authorList>
            <consortium name="RefSeq"/>
        </authorList>
    </citation>
    <scope>IDENTIFICATION</scope>
</reference>
<dbReference type="RefSeq" id="XP_014006387.2">
    <property type="nucleotide sequence ID" value="XM_014150912.2"/>
</dbReference>
<feature type="transmembrane region" description="Helical" evidence="6">
    <location>
        <begin position="212"/>
        <end position="234"/>
    </location>
</feature>
<evidence type="ECO:0000256" key="3">
    <source>
        <dbReference type="ARBA" id="ARBA00022989"/>
    </source>
</evidence>
<dbReference type="AlphaFoldDB" id="A0A1S3MT88"/>
<keyword evidence="2 6" id="KW-0812">Transmembrane</keyword>
<dbReference type="GO" id="GO:0004930">
    <property type="term" value="F:G protein-coupled receptor activity"/>
    <property type="evidence" value="ECO:0007669"/>
    <property type="project" value="TreeGrafter"/>
</dbReference>
<dbReference type="PROSITE" id="PS50262">
    <property type="entry name" value="G_PROTEIN_RECEP_F1_2"/>
    <property type="match status" value="1"/>
</dbReference>
<feature type="region of interest" description="Disordered" evidence="5">
    <location>
        <begin position="355"/>
        <end position="378"/>
    </location>
</feature>
<evidence type="ECO:0000256" key="2">
    <source>
        <dbReference type="ARBA" id="ARBA00022692"/>
    </source>
</evidence>
<dbReference type="GO" id="GO:0005886">
    <property type="term" value="C:plasma membrane"/>
    <property type="evidence" value="ECO:0007669"/>
    <property type="project" value="TreeGrafter"/>
</dbReference>
<dbReference type="GeneID" id="106574818"/>
<dbReference type="KEGG" id="sasa:106574818"/>
<feature type="transmembrane region" description="Helical" evidence="6">
    <location>
        <begin position="302"/>
        <end position="324"/>
    </location>
</feature>
<dbReference type="PRINTS" id="PR02001">
    <property type="entry name" value="GCR1CAMPR"/>
</dbReference>
<sequence>MLHFVLEDVSNNTEQNTTTPEDWTVVYFAVRWIQMIMAVLSIVGSGSIIVYATFQHLIRTPEIQPLFLLSVTDLLLAVSWLIGAVLFTQDCDSHATCYNLHIVEQMLYMTSFFYTLNYVWTLYSGLNNRFYSSLHGYPAQCATKLRSFSKIAAVLSCVLPVLLMLPVLVTGNMDHCYTNFSQPYKCLLMHTEALFMSTDLSKMEVDSACRLVHMYSIAVFLAAFLLTFVGIVVLMGKARTVYRRCVSSSGFLGDRQWASLRVLDRHMLLYPSVFFFCWGPAVFLAAMILYNPKSVEGVVGVILYILQAFTSSSQGLLNCVVYGWTQTHFRSASKDALRDMDTQTPLLRSQKKGYKTLWSTPSPKPDDIEGSGILPTPH</sequence>
<dbReference type="Bgee" id="ENSSSAG00000049009">
    <property type="expression patterns" value="Expressed in midgut and 15 other cell types or tissues"/>
</dbReference>
<protein>
    <submittedName>
        <fullName evidence="9">Transmembrane protein 116 isoform X1</fullName>
    </submittedName>
</protein>
<dbReference type="PANTHER" id="PTHR23112:SF0">
    <property type="entry name" value="TRANSMEMBRANE PROTEIN 116"/>
    <property type="match status" value="1"/>
</dbReference>
<organism evidence="8 9">
    <name type="scientific">Salmo salar</name>
    <name type="common">Atlantic salmon</name>
    <dbReference type="NCBI Taxonomy" id="8030"/>
    <lineage>
        <taxon>Eukaryota</taxon>
        <taxon>Metazoa</taxon>
        <taxon>Chordata</taxon>
        <taxon>Craniata</taxon>
        <taxon>Vertebrata</taxon>
        <taxon>Euteleostomi</taxon>
        <taxon>Actinopterygii</taxon>
        <taxon>Neopterygii</taxon>
        <taxon>Teleostei</taxon>
        <taxon>Protacanthopterygii</taxon>
        <taxon>Salmoniformes</taxon>
        <taxon>Salmonidae</taxon>
        <taxon>Salmoninae</taxon>
        <taxon>Salmo</taxon>
    </lineage>
</organism>
<evidence type="ECO:0000256" key="5">
    <source>
        <dbReference type="SAM" id="MobiDB-lite"/>
    </source>
</evidence>
<dbReference type="Gene3D" id="1.20.1070.10">
    <property type="entry name" value="Rhodopsin 7-helix transmembrane proteins"/>
    <property type="match status" value="1"/>
</dbReference>
<feature type="transmembrane region" description="Helical" evidence="6">
    <location>
        <begin position="32"/>
        <end position="54"/>
    </location>
</feature>
<keyword evidence="4 6" id="KW-0472">Membrane</keyword>
<dbReference type="PANTHER" id="PTHR23112">
    <property type="entry name" value="G PROTEIN-COUPLED RECEPTOR 157-RELATED"/>
    <property type="match status" value="1"/>
</dbReference>
<feature type="transmembrane region" description="Helical" evidence="6">
    <location>
        <begin position="107"/>
        <end position="126"/>
    </location>
</feature>
<comment type="subcellular location">
    <subcellularLocation>
        <location evidence="1">Membrane</location>
        <topology evidence="1">Multi-pass membrane protein</topology>
    </subcellularLocation>
</comment>
<dbReference type="Proteomes" id="UP001652741">
    <property type="component" value="Chromosome ssa02"/>
</dbReference>
<proteinExistence type="predicted"/>
<keyword evidence="3 6" id="KW-1133">Transmembrane helix</keyword>
<evidence type="ECO:0000313" key="8">
    <source>
        <dbReference type="Proteomes" id="UP001652741"/>
    </source>
</evidence>
<feature type="transmembrane region" description="Helical" evidence="6">
    <location>
        <begin position="268"/>
        <end position="290"/>
    </location>
</feature>
<accession>A0A1S3MT88</accession>
<feature type="domain" description="G-protein coupled receptors family 1 profile" evidence="7">
    <location>
        <begin position="44"/>
        <end position="322"/>
    </location>
</feature>
<gene>
    <name evidence="9" type="primary">LOC106574818</name>
</gene>
<feature type="transmembrane region" description="Helical" evidence="6">
    <location>
        <begin position="66"/>
        <end position="87"/>
    </location>
</feature>
<evidence type="ECO:0000256" key="6">
    <source>
        <dbReference type="SAM" id="Phobius"/>
    </source>
</evidence>
<evidence type="ECO:0000256" key="1">
    <source>
        <dbReference type="ARBA" id="ARBA00004141"/>
    </source>
</evidence>
<feature type="transmembrane region" description="Helical" evidence="6">
    <location>
        <begin position="147"/>
        <end position="169"/>
    </location>
</feature>
<evidence type="ECO:0000256" key="4">
    <source>
        <dbReference type="ARBA" id="ARBA00023136"/>
    </source>
</evidence>
<dbReference type="GO" id="GO:0007189">
    <property type="term" value="P:adenylate cyclase-activating G protein-coupled receptor signaling pathway"/>
    <property type="evidence" value="ECO:0007669"/>
    <property type="project" value="TreeGrafter"/>
</dbReference>